<dbReference type="Pfam" id="PF00246">
    <property type="entry name" value="Peptidase_M14"/>
    <property type="match status" value="2"/>
</dbReference>
<dbReference type="FunFam" id="3.40.630.10:FF:000084">
    <property type="entry name" value="Carboxypeptidase B2"/>
    <property type="match status" value="1"/>
</dbReference>
<keyword evidence="8" id="KW-0862">Zinc</keyword>
<evidence type="ECO:0000256" key="7">
    <source>
        <dbReference type="ARBA" id="ARBA00022801"/>
    </source>
</evidence>
<dbReference type="PANTHER" id="PTHR11705">
    <property type="entry name" value="PROTEASE FAMILY M14 CARBOXYPEPTIDASE A,B"/>
    <property type="match status" value="1"/>
</dbReference>
<dbReference type="AlphaFoldDB" id="A0A182QNK4"/>
<dbReference type="SUPFAM" id="SSF53187">
    <property type="entry name" value="Zn-dependent exopeptidases"/>
    <property type="match status" value="2"/>
</dbReference>
<dbReference type="GO" id="GO:0008270">
    <property type="term" value="F:zinc ion binding"/>
    <property type="evidence" value="ECO:0007669"/>
    <property type="project" value="InterPro"/>
</dbReference>
<dbReference type="PANTHER" id="PTHR11705:SF140">
    <property type="entry name" value="FI02848P-RELATED"/>
    <property type="match status" value="1"/>
</dbReference>
<protein>
    <recommendedName>
        <fullName evidence="11">Peptidase M14 domain-containing protein</fullName>
    </recommendedName>
</protein>
<dbReference type="EnsemblMetazoa" id="AFAF013775-RA">
    <property type="protein sequence ID" value="AFAF013775-PA"/>
    <property type="gene ID" value="AFAF013775"/>
</dbReference>
<evidence type="ECO:0000256" key="5">
    <source>
        <dbReference type="ARBA" id="ARBA00022723"/>
    </source>
</evidence>
<feature type="domain" description="Peptidase M14" evidence="11">
    <location>
        <begin position="35"/>
        <end position="325"/>
    </location>
</feature>
<dbReference type="STRING" id="69004.A0A182QNK4"/>
<dbReference type="Gene3D" id="3.40.630.10">
    <property type="entry name" value="Zn peptidases"/>
    <property type="match status" value="2"/>
</dbReference>
<evidence type="ECO:0000256" key="2">
    <source>
        <dbReference type="ARBA" id="ARBA00005988"/>
    </source>
</evidence>
<dbReference type="EMBL" id="AXCN02000770">
    <property type="status" value="NOT_ANNOTATED_CDS"/>
    <property type="molecule type" value="Genomic_DNA"/>
</dbReference>
<keyword evidence="3" id="KW-0121">Carboxypeptidase</keyword>
<dbReference type="VEuPathDB" id="VectorBase:AFAF013775"/>
<dbReference type="PRINTS" id="PR00765">
    <property type="entry name" value="CRBOXYPTASEA"/>
</dbReference>
<keyword evidence="4" id="KW-0645">Protease</keyword>
<sequence length="608" mass="68434">MASLLPTYQTTDGDIPIECLNETAKAVEDFNVFDFFLTYDELDQWLTALALEHPDKCRLEALGQTAEGRNINAITINYGAPKKIIVIGNLRAREYVGMTSAIYAIHELIRNADSYPRAGQYRWIIVPLPNPDGYAYTRSHNRRWTKNRSPQAGGNFGVDLDSNFDIQWQAPGNDARMNPAMHSYRGPAPFSEPETAAIGALQRQHPDALLHVDLHGFGQYIFVPWAYTYEPAPNADLARAVAEAGRSALMEYTQQDFEVGLVSDFFPFLYGTCLDYCDAVGIKACSEYSSAAFDSRCTNTNIPRCLNETMSIDDFNVLDFFLTYEETHLWLTALAEQRPDQCHLQTVGRSVEDREINALIVNYEQPRKVIVTGNLRAREWGAMTSTIYIMHELIRNAANYPDAARFQWIFVPIPNPDGYEYTRLHDRKWAKNRSAQPGGFFGVDLTRNFDVDWAADKSGTTDKPYQELYRGPYAFSEPETGAIRDVLMQHADAVLHVDMHTYGLNIIYPWSHTVEDAPNAELNRQVAEAGAEAILAHSGVEYRVGTYAGLFYYMYGTCNDYCNTVGIKSCIFLDLTPKGFSFSTDLIIPYGQEAMAAVMAMALKADEL</sequence>
<dbReference type="PROSITE" id="PS52035">
    <property type="entry name" value="PEPTIDASE_M14"/>
    <property type="match status" value="2"/>
</dbReference>
<reference evidence="12" key="2">
    <citation type="submission" date="2020-05" db="UniProtKB">
        <authorList>
            <consortium name="EnsemblMetazoa"/>
        </authorList>
    </citation>
    <scope>IDENTIFICATION</scope>
    <source>
        <strain evidence="12">FAR1</strain>
    </source>
</reference>
<evidence type="ECO:0000259" key="11">
    <source>
        <dbReference type="PROSITE" id="PS52035"/>
    </source>
</evidence>
<proteinExistence type="inferred from homology"/>
<accession>A0A182QNK4</accession>
<keyword evidence="9" id="KW-0482">Metalloprotease</keyword>
<evidence type="ECO:0000256" key="6">
    <source>
        <dbReference type="ARBA" id="ARBA00022729"/>
    </source>
</evidence>
<dbReference type="GO" id="GO:0004181">
    <property type="term" value="F:metallocarboxypeptidase activity"/>
    <property type="evidence" value="ECO:0007669"/>
    <property type="project" value="InterPro"/>
</dbReference>
<evidence type="ECO:0000256" key="10">
    <source>
        <dbReference type="PROSITE-ProRule" id="PRU01379"/>
    </source>
</evidence>
<organism evidence="12 13">
    <name type="scientific">Anopheles farauti</name>
    <dbReference type="NCBI Taxonomy" id="69004"/>
    <lineage>
        <taxon>Eukaryota</taxon>
        <taxon>Metazoa</taxon>
        <taxon>Ecdysozoa</taxon>
        <taxon>Arthropoda</taxon>
        <taxon>Hexapoda</taxon>
        <taxon>Insecta</taxon>
        <taxon>Pterygota</taxon>
        <taxon>Neoptera</taxon>
        <taxon>Endopterygota</taxon>
        <taxon>Diptera</taxon>
        <taxon>Nematocera</taxon>
        <taxon>Culicoidea</taxon>
        <taxon>Culicidae</taxon>
        <taxon>Anophelinae</taxon>
        <taxon>Anopheles</taxon>
    </lineage>
</organism>
<dbReference type="SMART" id="SM00631">
    <property type="entry name" value="Zn_pept"/>
    <property type="match status" value="2"/>
</dbReference>
<evidence type="ECO:0000256" key="1">
    <source>
        <dbReference type="ARBA" id="ARBA00001947"/>
    </source>
</evidence>
<keyword evidence="6" id="KW-0732">Signal</keyword>
<evidence type="ECO:0000313" key="13">
    <source>
        <dbReference type="Proteomes" id="UP000075886"/>
    </source>
</evidence>
<keyword evidence="13" id="KW-1185">Reference proteome</keyword>
<keyword evidence="5" id="KW-0479">Metal-binding</keyword>
<dbReference type="GO" id="GO:0005615">
    <property type="term" value="C:extracellular space"/>
    <property type="evidence" value="ECO:0007669"/>
    <property type="project" value="TreeGrafter"/>
</dbReference>
<keyword evidence="7" id="KW-0378">Hydrolase</keyword>
<dbReference type="InterPro" id="IPR000834">
    <property type="entry name" value="Peptidase_M14"/>
</dbReference>
<evidence type="ECO:0000256" key="9">
    <source>
        <dbReference type="ARBA" id="ARBA00023049"/>
    </source>
</evidence>
<evidence type="ECO:0000256" key="8">
    <source>
        <dbReference type="ARBA" id="ARBA00022833"/>
    </source>
</evidence>
<reference evidence="13" key="1">
    <citation type="submission" date="2014-01" db="EMBL/GenBank/DDBJ databases">
        <title>The Genome Sequence of Anopheles farauti FAR1 (V2).</title>
        <authorList>
            <consortium name="The Broad Institute Genomics Platform"/>
            <person name="Neafsey D.E."/>
            <person name="Besansky N."/>
            <person name="Howell P."/>
            <person name="Walton C."/>
            <person name="Young S.K."/>
            <person name="Zeng Q."/>
            <person name="Gargeya S."/>
            <person name="Fitzgerald M."/>
            <person name="Haas B."/>
            <person name="Abouelleil A."/>
            <person name="Allen A.W."/>
            <person name="Alvarado L."/>
            <person name="Arachchi H.M."/>
            <person name="Berlin A.M."/>
            <person name="Chapman S.B."/>
            <person name="Gainer-Dewar J."/>
            <person name="Goldberg J."/>
            <person name="Griggs A."/>
            <person name="Gujja S."/>
            <person name="Hansen M."/>
            <person name="Howarth C."/>
            <person name="Imamovic A."/>
            <person name="Ireland A."/>
            <person name="Larimer J."/>
            <person name="McCowan C."/>
            <person name="Murphy C."/>
            <person name="Pearson M."/>
            <person name="Poon T.W."/>
            <person name="Priest M."/>
            <person name="Roberts A."/>
            <person name="Saif S."/>
            <person name="Shea T."/>
            <person name="Sisk P."/>
            <person name="Sykes S."/>
            <person name="Wortman J."/>
            <person name="Nusbaum C."/>
            <person name="Birren B."/>
        </authorList>
    </citation>
    <scope>NUCLEOTIDE SEQUENCE [LARGE SCALE GENOMIC DNA]</scope>
    <source>
        <strain evidence="13">FAR1</strain>
    </source>
</reference>
<feature type="domain" description="Peptidase M14" evidence="11">
    <location>
        <begin position="320"/>
        <end position="605"/>
    </location>
</feature>
<evidence type="ECO:0000256" key="4">
    <source>
        <dbReference type="ARBA" id="ARBA00022670"/>
    </source>
</evidence>
<comment type="similarity">
    <text evidence="2 10">Belongs to the peptidase M14 family.</text>
</comment>
<comment type="caution">
    <text evidence="10">Lacks conserved residue(s) required for the propagation of feature annotation.</text>
</comment>
<evidence type="ECO:0000256" key="3">
    <source>
        <dbReference type="ARBA" id="ARBA00022645"/>
    </source>
</evidence>
<dbReference type="Proteomes" id="UP000075886">
    <property type="component" value="Unassembled WGS sequence"/>
</dbReference>
<comment type="cofactor">
    <cofactor evidence="1">
        <name>Zn(2+)</name>
        <dbReference type="ChEBI" id="CHEBI:29105"/>
    </cofactor>
</comment>
<dbReference type="GO" id="GO:0006508">
    <property type="term" value="P:proteolysis"/>
    <property type="evidence" value="ECO:0007669"/>
    <property type="project" value="UniProtKB-KW"/>
</dbReference>
<evidence type="ECO:0000313" key="12">
    <source>
        <dbReference type="EnsemblMetazoa" id="AFAF013775-PA"/>
    </source>
</evidence>
<name>A0A182QNK4_9DIPT</name>